<dbReference type="RefSeq" id="WP_057745099.1">
    <property type="nucleotide sequence ID" value="NZ_BJLU01000004.1"/>
</dbReference>
<evidence type="ECO:0000256" key="1">
    <source>
        <dbReference type="SAM" id="Phobius"/>
    </source>
</evidence>
<keyword evidence="1" id="KW-1133">Transmembrane helix</keyword>
<dbReference type="EMBL" id="JQBM01000002">
    <property type="protein sequence ID" value="KRN46415.1"/>
    <property type="molecule type" value="Genomic_DNA"/>
</dbReference>
<dbReference type="Proteomes" id="UP000051992">
    <property type="component" value="Unassembled WGS sequence"/>
</dbReference>
<proteinExistence type="predicted"/>
<feature type="transmembrane region" description="Helical" evidence="1">
    <location>
        <begin position="144"/>
        <end position="168"/>
    </location>
</feature>
<protein>
    <submittedName>
        <fullName evidence="3">Uncharacterized protein</fullName>
    </submittedName>
</protein>
<organism evidence="3 4">
    <name type="scientific">Weissella viridescens</name>
    <name type="common">Lactobacillus viridescens</name>
    <dbReference type="NCBI Taxonomy" id="1629"/>
    <lineage>
        <taxon>Bacteria</taxon>
        <taxon>Bacillati</taxon>
        <taxon>Bacillota</taxon>
        <taxon>Bacilli</taxon>
        <taxon>Lactobacillales</taxon>
        <taxon>Lactobacillaceae</taxon>
        <taxon>Weissella</taxon>
    </lineage>
</organism>
<dbReference type="PATRIC" id="fig|1629.5.peg.692"/>
<reference evidence="3 4" key="1">
    <citation type="journal article" date="2015" name="Genome Announc.">
        <title>Expanding the biotechnology potential of lactobacilli through comparative genomics of 213 strains and associated genera.</title>
        <authorList>
            <person name="Sun Z."/>
            <person name="Harris H.M."/>
            <person name="McCann A."/>
            <person name="Guo C."/>
            <person name="Argimon S."/>
            <person name="Zhang W."/>
            <person name="Yang X."/>
            <person name="Jeffery I.B."/>
            <person name="Cooney J.C."/>
            <person name="Kagawa T.F."/>
            <person name="Liu W."/>
            <person name="Song Y."/>
            <person name="Salvetti E."/>
            <person name="Wrobel A."/>
            <person name="Rasinkangas P."/>
            <person name="Parkhill J."/>
            <person name="Rea M.C."/>
            <person name="O'Sullivan O."/>
            <person name="Ritari J."/>
            <person name="Douillard F.P."/>
            <person name="Paul Ross R."/>
            <person name="Yang R."/>
            <person name="Briner A.E."/>
            <person name="Felis G.E."/>
            <person name="de Vos W.M."/>
            <person name="Barrangou R."/>
            <person name="Klaenhammer T.R."/>
            <person name="Caufield P.W."/>
            <person name="Cui Y."/>
            <person name="Zhang H."/>
            <person name="O'Toole P.W."/>
        </authorList>
    </citation>
    <scope>NUCLEOTIDE SEQUENCE [LARGE SCALE GENOMIC DNA]</scope>
    <source>
        <strain evidence="3 4">DSM 20410</strain>
    </source>
</reference>
<feature type="chain" id="PRO_5039453809" evidence="2">
    <location>
        <begin position="19"/>
        <end position="236"/>
    </location>
</feature>
<evidence type="ECO:0000256" key="2">
    <source>
        <dbReference type="SAM" id="SignalP"/>
    </source>
</evidence>
<evidence type="ECO:0000313" key="4">
    <source>
        <dbReference type="Proteomes" id="UP000051992"/>
    </source>
</evidence>
<keyword evidence="1" id="KW-0472">Membrane</keyword>
<gene>
    <name evidence="3" type="ORF">IV50_GL000688</name>
</gene>
<comment type="caution">
    <text evidence="3">The sequence shown here is derived from an EMBL/GenBank/DDBJ whole genome shotgun (WGS) entry which is preliminary data.</text>
</comment>
<name>A0A0R2H0L3_WEIVI</name>
<sequence length="236" mass="24878">MQLMRQMTLTTAATVLLAATVPSLVPPTDIGAAALTQTNLTQSTGQPDLSIGGKLDVQLMTATELTKFEAGLKSRIQQLNLPSPSDEAAALKIMRGLFDSKQAYYGDVEQATTLLIQAINANHQGVVSGEQVPAARHGRVSTRVLGIALDVVIAASVGGGVGAAAALVRRKGKAAAKRFVQQRVSRKLKAMGLGRAAGYANLATDFALAYSSPGSVLARVIDSRDRQRNNGWIELW</sequence>
<keyword evidence="4" id="KW-1185">Reference proteome</keyword>
<accession>A0A0R2H0L3</accession>
<keyword evidence="2" id="KW-0732">Signal</keyword>
<dbReference type="AlphaFoldDB" id="A0A0R2H0L3"/>
<feature type="signal peptide" evidence="2">
    <location>
        <begin position="1"/>
        <end position="18"/>
    </location>
</feature>
<evidence type="ECO:0000313" key="3">
    <source>
        <dbReference type="EMBL" id="KRN46415.1"/>
    </source>
</evidence>
<keyword evidence="1" id="KW-0812">Transmembrane</keyword>
<dbReference type="OrthoDB" id="2149714at2"/>